<keyword evidence="2" id="KW-0680">Restriction system</keyword>
<keyword evidence="6" id="KW-0255">Endonuclease</keyword>
<feature type="domain" description="Type I restriction modification DNA specificity" evidence="5">
    <location>
        <begin position="219"/>
        <end position="396"/>
    </location>
</feature>
<dbReference type="EMBL" id="JBHSTQ010000016">
    <property type="protein sequence ID" value="MFC6387535.1"/>
    <property type="molecule type" value="Genomic_DNA"/>
</dbReference>
<dbReference type="Proteomes" id="UP001596267">
    <property type="component" value="Unassembled WGS sequence"/>
</dbReference>
<keyword evidence="6" id="KW-0378">Hydrolase</keyword>
<dbReference type="PANTHER" id="PTHR43140:SF1">
    <property type="entry name" value="TYPE I RESTRICTION ENZYME ECOKI SPECIFICITY SUBUNIT"/>
    <property type="match status" value="1"/>
</dbReference>
<feature type="domain" description="Type I restriction modification DNA specificity" evidence="5">
    <location>
        <begin position="23"/>
        <end position="179"/>
    </location>
</feature>
<comment type="caution">
    <text evidence="6">The sequence shown here is derived from an EMBL/GenBank/DDBJ whole genome shotgun (WGS) entry which is preliminary data.</text>
</comment>
<reference evidence="7" key="1">
    <citation type="journal article" date="2019" name="Int. J. Syst. Evol. Microbiol.">
        <title>The Global Catalogue of Microorganisms (GCM) 10K type strain sequencing project: providing services to taxonomists for standard genome sequencing and annotation.</title>
        <authorList>
            <consortium name="The Broad Institute Genomics Platform"/>
            <consortium name="The Broad Institute Genome Sequencing Center for Infectious Disease"/>
            <person name="Wu L."/>
            <person name="Ma J."/>
        </authorList>
    </citation>
    <scope>NUCLEOTIDE SEQUENCE [LARGE SCALE GENOMIC DNA]</scope>
    <source>
        <strain evidence="7">CCUG 42001</strain>
    </source>
</reference>
<keyword evidence="7" id="KW-1185">Reference proteome</keyword>
<proteinExistence type="inferred from homology"/>
<dbReference type="RefSeq" id="WP_253077283.1">
    <property type="nucleotide sequence ID" value="NZ_JAMXWN010000018.1"/>
</dbReference>
<evidence type="ECO:0000256" key="2">
    <source>
        <dbReference type="ARBA" id="ARBA00022747"/>
    </source>
</evidence>
<keyword evidence="3" id="KW-0238">DNA-binding</keyword>
<keyword evidence="6" id="KW-0540">Nuclease</keyword>
<comment type="subunit">
    <text evidence="4">The methyltransferase is composed of M and S polypeptides.</text>
</comment>
<comment type="similarity">
    <text evidence="1">Belongs to the type-I restriction system S methylase family.</text>
</comment>
<evidence type="ECO:0000256" key="3">
    <source>
        <dbReference type="ARBA" id="ARBA00023125"/>
    </source>
</evidence>
<sequence>MNRFNKMSQGKTNSVVDWLGDIPSSWELIRLRFLCCIGTGSKDTVDNVINGKYPFFVRSDNVEKIDEFTHDEEAVMTAGDGVGVGRVFHYYKGKFAAHQRVYVFTKFNNCKAKFIYYYLKSNLAFEVLKGNAKSTVDSLRRPMLANFLVSLPSFNEQESIIRFLDDKTSEIDSLIAAKKKLIDLLEEQRQAIITEAVTKGLDPNVKMKDSGVEWIGEIPEHWNLLRIKYLGDAILGLTYSPSDVVSKNEGKLVLRSSNIRNGKIDYNDTVYVNCAVPPKLITKEHDILICSRNGSRELIGKCALIDRNSQDQTFGAFTTVFRSEINEFLFYIFQSQLFKSQIGSYLTSTINQLTISKLRNFPVAIPNDLERKKITNFLQKKALEFDSIIKNEKNAIDNLKEYRQSLIYEAVTGKIDVRDYKKEEALS</sequence>
<evidence type="ECO:0000256" key="4">
    <source>
        <dbReference type="ARBA" id="ARBA00038652"/>
    </source>
</evidence>
<dbReference type="InterPro" id="IPR044946">
    <property type="entry name" value="Restrct_endonuc_typeI_TRD_sf"/>
</dbReference>
<accession>A0ABW1WKE0</accession>
<organism evidence="6 7">
    <name type="scientific">Sporolactobacillus kofuensis</name>
    <dbReference type="NCBI Taxonomy" id="269672"/>
    <lineage>
        <taxon>Bacteria</taxon>
        <taxon>Bacillati</taxon>
        <taxon>Bacillota</taxon>
        <taxon>Bacilli</taxon>
        <taxon>Bacillales</taxon>
        <taxon>Sporolactobacillaceae</taxon>
        <taxon>Sporolactobacillus</taxon>
    </lineage>
</organism>
<dbReference type="Pfam" id="PF01420">
    <property type="entry name" value="Methylase_S"/>
    <property type="match status" value="2"/>
</dbReference>
<evidence type="ECO:0000313" key="6">
    <source>
        <dbReference type="EMBL" id="MFC6387535.1"/>
    </source>
</evidence>
<name>A0ABW1WKE0_9BACL</name>
<protein>
    <submittedName>
        <fullName evidence="6">Restriction endonuclease subunit S</fullName>
    </submittedName>
</protein>
<dbReference type="CDD" id="cd17265">
    <property type="entry name" value="RMtype1_S_Eco4255III-TRD2-CR2_like"/>
    <property type="match status" value="1"/>
</dbReference>
<evidence type="ECO:0000256" key="1">
    <source>
        <dbReference type="ARBA" id="ARBA00010923"/>
    </source>
</evidence>
<dbReference type="SUPFAM" id="SSF116734">
    <property type="entry name" value="DNA methylase specificity domain"/>
    <property type="match status" value="2"/>
</dbReference>
<dbReference type="Gene3D" id="1.10.287.1120">
    <property type="entry name" value="Bipartite methylase S protein"/>
    <property type="match status" value="1"/>
</dbReference>
<evidence type="ECO:0000313" key="7">
    <source>
        <dbReference type="Proteomes" id="UP001596267"/>
    </source>
</evidence>
<dbReference type="InterPro" id="IPR000055">
    <property type="entry name" value="Restrct_endonuc_typeI_TRD"/>
</dbReference>
<dbReference type="InterPro" id="IPR051212">
    <property type="entry name" value="Type-I_RE_S_subunit"/>
</dbReference>
<dbReference type="PANTHER" id="PTHR43140">
    <property type="entry name" value="TYPE-1 RESTRICTION ENZYME ECOKI SPECIFICITY PROTEIN"/>
    <property type="match status" value="1"/>
</dbReference>
<evidence type="ECO:0000259" key="5">
    <source>
        <dbReference type="Pfam" id="PF01420"/>
    </source>
</evidence>
<gene>
    <name evidence="6" type="ORF">ACFP7A_13090</name>
</gene>
<dbReference type="Gene3D" id="3.90.220.20">
    <property type="entry name" value="DNA methylase specificity domains"/>
    <property type="match status" value="2"/>
</dbReference>
<dbReference type="GO" id="GO:0004519">
    <property type="term" value="F:endonuclease activity"/>
    <property type="evidence" value="ECO:0007669"/>
    <property type="project" value="UniProtKB-KW"/>
</dbReference>